<feature type="compositionally biased region" description="Polar residues" evidence="8">
    <location>
        <begin position="324"/>
        <end position="357"/>
    </location>
</feature>
<evidence type="ECO:0000256" key="8">
    <source>
        <dbReference type="SAM" id="MobiDB-lite"/>
    </source>
</evidence>
<organism evidence="9 10">
    <name type="scientific">Paecilomyces lecythidis</name>
    <dbReference type="NCBI Taxonomy" id="3004212"/>
    <lineage>
        <taxon>Eukaryota</taxon>
        <taxon>Fungi</taxon>
        <taxon>Dikarya</taxon>
        <taxon>Ascomycota</taxon>
        <taxon>Pezizomycotina</taxon>
        <taxon>Eurotiomycetes</taxon>
        <taxon>Eurotiomycetidae</taxon>
        <taxon>Eurotiales</taxon>
        <taxon>Thermoascaceae</taxon>
        <taxon>Paecilomyces</taxon>
    </lineage>
</organism>
<comment type="caution">
    <text evidence="9">The sequence shown here is derived from an EMBL/GenBank/DDBJ whole genome shotgun (WGS) entry which is preliminary data.</text>
</comment>
<dbReference type="PANTHER" id="PTHR40021:SF1">
    <property type="entry name" value="DEFECT AT LOW TEMPERATURE PROTEIN 1"/>
    <property type="match status" value="1"/>
</dbReference>
<evidence type="ECO:0000256" key="3">
    <source>
        <dbReference type="ARBA" id="ARBA00021353"/>
    </source>
</evidence>
<evidence type="ECO:0000256" key="1">
    <source>
        <dbReference type="ARBA" id="ARBA00002489"/>
    </source>
</evidence>
<evidence type="ECO:0000256" key="6">
    <source>
        <dbReference type="ARBA" id="ARBA00023136"/>
    </source>
</evidence>
<proteinExistence type="inferred from homology"/>
<dbReference type="PANTHER" id="PTHR40021">
    <property type="entry name" value="DEFECT AT LOW TEMPERATURE PROTEIN 1"/>
    <property type="match status" value="1"/>
</dbReference>
<evidence type="ECO:0000256" key="7">
    <source>
        <dbReference type="RuleBase" id="RU367100"/>
    </source>
</evidence>
<feature type="region of interest" description="Disordered" evidence="8">
    <location>
        <begin position="295"/>
        <end position="396"/>
    </location>
</feature>
<feature type="transmembrane region" description="Helical" evidence="7">
    <location>
        <begin position="42"/>
        <end position="63"/>
    </location>
</feature>
<comment type="similarity">
    <text evidence="2 7">Belongs to the DLT1 family.</text>
</comment>
<evidence type="ECO:0000256" key="5">
    <source>
        <dbReference type="ARBA" id="ARBA00022989"/>
    </source>
</evidence>
<reference evidence="9 10" key="1">
    <citation type="journal article" date="2024" name="IMA Fungus">
        <title>IMA Genome - F19 : A genome assembly and annotation guide to empower mycologists, including annotated draft genome sequences of Ceratocystis pirilliformis, Diaporthe australafricana, Fusarium ophioides, Paecilomyces lecythidis, and Sporothrix stenoceras.</title>
        <authorList>
            <person name="Aylward J."/>
            <person name="Wilson A.M."/>
            <person name="Visagie C.M."/>
            <person name="Spraker J."/>
            <person name="Barnes I."/>
            <person name="Buitendag C."/>
            <person name="Ceriani C."/>
            <person name="Del Mar Angel L."/>
            <person name="du Plessis D."/>
            <person name="Fuchs T."/>
            <person name="Gasser K."/>
            <person name="Kramer D."/>
            <person name="Li W."/>
            <person name="Munsamy K."/>
            <person name="Piso A."/>
            <person name="Price J.L."/>
            <person name="Sonnekus B."/>
            <person name="Thomas C."/>
            <person name="van der Nest A."/>
            <person name="van Dijk A."/>
            <person name="van Heerden A."/>
            <person name="van Vuuren N."/>
            <person name="Yilmaz N."/>
            <person name="Duong T.A."/>
            <person name="van der Merwe N.A."/>
            <person name="Wingfield M.J."/>
            <person name="Wingfield B.D."/>
        </authorList>
    </citation>
    <scope>NUCLEOTIDE SEQUENCE [LARGE SCALE GENOMIC DNA]</scope>
    <source>
        <strain evidence="9 10">CMW 18167</strain>
    </source>
</reference>
<evidence type="ECO:0000313" key="9">
    <source>
        <dbReference type="EMBL" id="KAL1871020.1"/>
    </source>
</evidence>
<evidence type="ECO:0000256" key="4">
    <source>
        <dbReference type="ARBA" id="ARBA00022692"/>
    </source>
</evidence>
<dbReference type="InterPro" id="IPR038869">
    <property type="entry name" value="DLT1"/>
</dbReference>
<evidence type="ECO:0000256" key="2">
    <source>
        <dbReference type="ARBA" id="ARBA00005550"/>
    </source>
</evidence>
<comment type="function">
    <text evidence="1 7">Required for growth under high-pressure and low-temperature conditions.</text>
</comment>
<accession>A0ABR3X5U9</accession>
<comment type="caution">
    <text evidence="7">Lacks conserved residue(s) required for the propagation of feature annotation.</text>
</comment>
<gene>
    <name evidence="7" type="primary">DLT1</name>
    <name evidence="9" type="ORF">Plec18167_007328</name>
</gene>
<keyword evidence="5 7" id="KW-1133">Transmembrane helix</keyword>
<keyword evidence="4 7" id="KW-0812">Transmembrane</keyword>
<dbReference type="Proteomes" id="UP001583193">
    <property type="component" value="Unassembled WGS sequence"/>
</dbReference>
<keyword evidence="10" id="KW-1185">Reference proteome</keyword>
<protein>
    <recommendedName>
        <fullName evidence="3 7">Defect at low temperature protein 1</fullName>
    </recommendedName>
</protein>
<dbReference type="EMBL" id="JAVDPF010000029">
    <property type="protein sequence ID" value="KAL1871020.1"/>
    <property type="molecule type" value="Genomic_DNA"/>
</dbReference>
<comment type="subcellular location">
    <subcellularLocation>
        <location evidence="7">Membrane</location>
        <topology evidence="7">Multi-pass membrane protein</topology>
    </subcellularLocation>
</comment>
<evidence type="ECO:0000313" key="10">
    <source>
        <dbReference type="Proteomes" id="UP001583193"/>
    </source>
</evidence>
<sequence length="423" mass="47091">MAINLFRIFYSTLFTVLFFVLTCLILLSPGDAIYQCYKNHNLTNIFIITGAYIITFLLGLLIYSTRIYTNRSVLAGIPKAWIPVEKEDVGKSVRRLVVEGLARSAIVAYRARPRDLTVEKEDQPLDDRTLMVDRAHPPWGHVSHPGWSAPSSPDLPDLHYQSVIKELPYLIEAKAVSLAPPDPILSSSRRYRDPYSPHYDEEPVPDPRVVEILQRPASTGLREYIGHLTNLGLISPPELGAEFLAIYERARFSAYALEEEEFRALMAVFAEILRVMKSVTPQLLDGIRGGSSLSYGESIIGPSDEECETDSAYSPDDGERPTRGRSNSVRPSNASTWESNRSIYTAPLAQSRTSPTLSKGPAPDRRGLSAMRTPSMNSLRPVSLRRTRSNVSGSSGASVIRLVEARNPLDLPYTIDVSQRSQQ</sequence>
<keyword evidence="6 7" id="KW-0472">Membrane</keyword>
<name>A0ABR3X5U9_9EURO</name>